<dbReference type="InParanoid" id="B8C3P3"/>
<dbReference type="HOGENOM" id="CLU_1163156_0_0_1"/>
<proteinExistence type="predicted"/>
<feature type="transmembrane region" description="Helical" evidence="1">
    <location>
        <begin position="107"/>
        <end position="130"/>
    </location>
</feature>
<keyword evidence="1" id="KW-1133">Transmembrane helix</keyword>
<evidence type="ECO:0000313" key="2">
    <source>
        <dbReference type="EMBL" id="EED92156.1"/>
    </source>
</evidence>
<reference evidence="2 3" key="2">
    <citation type="journal article" date="2008" name="Nature">
        <title>The Phaeodactylum genome reveals the evolutionary history of diatom genomes.</title>
        <authorList>
            <person name="Bowler C."/>
            <person name="Allen A.E."/>
            <person name="Badger J.H."/>
            <person name="Grimwood J."/>
            <person name="Jabbari K."/>
            <person name="Kuo A."/>
            <person name="Maheswari U."/>
            <person name="Martens C."/>
            <person name="Maumus F."/>
            <person name="Otillar R.P."/>
            <person name="Rayko E."/>
            <person name="Salamov A."/>
            <person name="Vandepoele K."/>
            <person name="Beszteri B."/>
            <person name="Gruber A."/>
            <person name="Heijde M."/>
            <person name="Katinka M."/>
            <person name="Mock T."/>
            <person name="Valentin K."/>
            <person name="Verret F."/>
            <person name="Berges J.A."/>
            <person name="Brownlee C."/>
            <person name="Cadoret J.P."/>
            <person name="Chiovitti A."/>
            <person name="Choi C.J."/>
            <person name="Coesel S."/>
            <person name="De Martino A."/>
            <person name="Detter J.C."/>
            <person name="Durkin C."/>
            <person name="Falciatore A."/>
            <person name="Fournet J."/>
            <person name="Haruta M."/>
            <person name="Huysman M.J."/>
            <person name="Jenkins B.D."/>
            <person name="Jiroutova K."/>
            <person name="Jorgensen R.E."/>
            <person name="Joubert Y."/>
            <person name="Kaplan A."/>
            <person name="Kroger N."/>
            <person name="Kroth P.G."/>
            <person name="La Roche J."/>
            <person name="Lindquist E."/>
            <person name="Lommer M."/>
            <person name="Martin-Jezequel V."/>
            <person name="Lopez P.J."/>
            <person name="Lucas S."/>
            <person name="Mangogna M."/>
            <person name="McGinnis K."/>
            <person name="Medlin L.K."/>
            <person name="Montsant A."/>
            <person name="Oudot-Le Secq M.P."/>
            <person name="Napoli C."/>
            <person name="Obornik M."/>
            <person name="Parker M.S."/>
            <person name="Petit J.L."/>
            <person name="Porcel B.M."/>
            <person name="Poulsen N."/>
            <person name="Robison M."/>
            <person name="Rychlewski L."/>
            <person name="Rynearson T.A."/>
            <person name="Schmutz J."/>
            <person name="Shapiro H."/>
            <person name="Siaut M."/>
            <person name="Stanley M."/>
            <person name="Sussman M.R."/>
            <person name="Taylor A.R."/>
            <person name="Vardi A."/>
            <person name="von Dassow P."/>
            <person name="Vyverman W."/>
            <person name="Willis A."/>
            <person name="Wyrwicz L.S."/>
            <person name="Rokhsar D.S."/>
            <person name="Weissenbach J."/>
            <person name="Armbrust E.V."/>
            <person name="Green B.R."/>
            <person name="Van de Peer Y."/>
            <person name="Grigoriev I.V."/>
        </authorList>
    </citation>
    <scope>NUCLEOTIDE SEQUENCE [LARGE SCALE GENOMIC DNA]</scope>
    <source>
        <strain evidence="2 3">CCMP1335</strain>
    </source>
</reference>
<dbReference type="GeneID" id="7444874"/>
<name>B8C3P3_THAPS</name>
<evidence type="ECO:0000256" key="1">
    <source>
        <dbReference type="SAM" id="Phobius"/>
    </source>
</evidence>
<reference evidence="2 3" key="1">
    <citation type="journal article" date="2004" name="Science">
        <title>The genome of the diatom Thalassiosira pseudonana: ecology, evolution, and metabolism.</title>
        <authorList>
            <person name="Armbrust E.V."/>
            <person name="Berges J.A."/>
            <person name="Bowler C."/>
            <person name="Green B.R."/>
            <person name="Martinez D."/>
            <person name="Putnam N.H."/>
            <person name="Zhou S."/>
            <person name="Allen A.E."/>
            <person name="Apt K.E."/>
            <person name="Bechner M."/>
            <person name="Brzezinski M.A."/>
            <person name="Chaal B.K."/>
            <person name="Chiovitti A."/>
            <person name="Davis A.K."/>
            <person name="Demarest M.S."/>
            <person name="Detter J.C."/>
            <person name="Glavina T."/>
            <person name="Goodstein D."/>
            <person name="Hadi M.Z."/>
            <person name="Hellsten U."/>
            <person name="Hildebrand M."/>
            <person name="Jenkins B.D."/>
            <person name="Jurka J."/>
            <person name="Kapitonov V.V."/>
            <person name="Kroger N."/>
            <person name="Lau W.W."/>
            <person name="Lane T.W."/>
            <person name="Larimer F.W."/>
            <person name="Lippmeier J.C."/>
            <person name="Lucas S."/>
            <person name="Medina M."/>
            <person name="Montsant A."/>
            <person name="Obornik M."/>
            <person name="Parker M.S."/>
            <person name="Palenik B."/>
            <person name="Pazour G.J."/>
            <person name="Richardson P.M."/>
            <person name="Rynearson T.A."/>
            <person name="Saito M.A."/>
            <person name="Schwartz D.C."/>
            <person name="Thamatrakoln K."/>
            <person name="Valentin K."/>
            <person name="Vardi A."/>
            <person name="Wilkerson F.P."/>
            <person name="Rokhsar D.S."/>
        </authorList>
    </citation>
    <scope>NUCLEOTIDE SEQUENCE [LARGE SCALE GENOMIC DNA]</scope>
    <source>
        <strain evidence="2 3">CCMP1335</strain>
    </source>
</reference>
<gene>
    <name evidence="2" type="ORF">THAPSDRAFT_5713</name>
</gene>
<feature type="transmembrane region" description="Helical" evidence="1">
    <location>
        <begin position="185"/>
        <end position="208"/>
    </location>
</feature>
<dbReference type="KEGG" id="tps:THAPSDRAFT_5713"/>
<keyword evidence="1" id="KW-0812">Transmembrane</keyword>
<keyword evidence="3" id="KW-1185">Reference proteome</keyword>
<evidence type="ECO:0000313" key="3">
    <source>
        <dbReference type="Proteomes" id="UP000001449"/>
    </source>
</evidence>
<feature type="transmembrane region" description="Helical" evidence="1">
    <location>
        <begin position="68"/>
        <end position="95"/>
    </location>
</feature>
<sequence>MMEPILNTTSTTKNNDNVLVVPDIALGQQAMIVASNDIAIAVGQQTTIVASNDIATVSNNKAHRAASAFVLGIVLAILAWIANQAWTVLSLVLFGPFDWSSGTAWKHLFFCSIGSITTSVVWFCIFSYFFPEHDNNYNNAILPTQVTFKRDVVDALQDLGELGFVVGYLSAQFFGMKLLAFKHFIISYNTSSGFDGAIMVMLVVWVFFTKIKDYMKAVKRVKYLEDTDELEGLYYIQCV</sequence>
<dbReference type="AlphaFoldDB" id="B8C3P3"/>
<dbReference type="PaxDb" id="35128-Thaps5713"/>
<protein>
    <submittedName>
        <fullName evidence="2">Uncharacterized protein</fullName>
    </submittedName>
</protein>
<accession>B8C3P3</accession>
<dbReference type="Proteomes" id="UP000001449">
    <property type="component" value="Chromosome 5"/>
</dbReference>
<dbReference type="RefSeq" id="XP_002290404.1">
    <property type="nucleotide sequence ID" value="XM_002290368.1"/>
</dbReference>
<dbReference type="EMBL" id="CM000642">
    <property type="protein sequence ID" value="EED92156.1"/>
    <property type="molecule type" value="Genomic_DNA"/>
</dbReference>
<organism evidence="2 3">
    <name type="scientific">Thalassiosira pseudonana</name>
    <name type="common">Marine diatom</name>
    <name type="synonym">Cyclotella nana</name>
    <dbReference type="NCBI Taxonomy" id="35128"/>
    <lineage>
        <taxon>Eukaryota</taxon>
        <taxon>Sar</taxon>
        <taxon>Stramenopiles</taxon>
        <taxon>Ochrophyta</taxon>
        <taxon>Bacillariophyta</taxon>
        <taxon>Coscinodiscophyceae</taxon>
        <taxon>Thalassiosirophycidae</taxon>
        <taxon>Thalassiosirales</taxon>
        <taxon>Thalassiosiraceae</taxon>
        <taxon>Thalassiosira</taxon>
    </lineage>
</organism>
<keyword evidence="1" id="KW-0472">Membrane</keyword>